<dbReference type="SUPFAM" id="SSF81653">
    <property type="entry name" value="Calcium ATPase, transduction domain A"/>
    <property type="match status" value="1"/>
</dbReference>
<feature type="transmembrane region" description="Helical" evidence="11">
    <location>
        <begin position="791"/>
        <end position="813"/>
    </location>
</feature>
<dbReference type="InterPro" id="IPR044492">
    <property type="entry name" value="P_typ_ATPase_HD_dom"/>
</dbReference>
<dbReference type="EMBL" id="CP000390">
    <property type="protein sequence ID" value="ABG64044.1"/>
    <property type="molecule type" value="Genomic_DNA"/>
</dbReference>
<evidence type="ECO:0000256" key="2">
    <source>
        <dbReference type="ARBA" id="ARBA00006024"/>
    </source>
</evidence>
<feature type="transmembrane region" description="Helical" evidence="11">
    <location>
        <begin position="223"/>
        <end position="242"/>
    </location>
</feature>
<dbReference type="SUPFAM" id="SSF47240">
    <property type="entry name" value="Ferritin-like"/>
    <property type="match status" value="2"/>
</dbReference>
<dbReference type="Pfam" id="PF04945">
    <property type="entry name" value="YHS"/>
    <property type="match status" value="2"/>
</dbReference>
<dbReference type="Gene3D" id="2.70.150.10">
    <property type="entry name" value="Calcium-transporting ATPase, cytoplasmic transduction domain A"/>
    <property type="match status" value="1"/>
</dbReference>
<dbReference type="InterPro" id="IPR027256">
    <property type="entry name" value="P-typ_ATPase_IB"/>
</dbReference>
<dbReference type="SUPFAM" id="SSF81665">
    <property type="entry name" value="Calcium ATPase, transmembrane domain M"/>
    <property type="match status" value="1"/>
</dbReference>
<dbReference type="GO" id="GO:0005886">
    <property type="term" value="C:plasma membrane"/>
    <property type="evidence" value="ECO:0007669"/>
    <property type="project" value="UniProtKB-SubCell"/>
</dbReference>
<organism evidence="14">
    <name type="scientific">Chelativorans sp. (strain BNC1)</name>
    <dbReference type="NCBI Taxonomy" id="266779"/>
    <lineage>
        <taxon>Bacteria</taxon>
        <taxon>Pseudomonadati</taxon>
        <taxon>Pseudomonadota</taxon>
        <taxon>Alphaproteobacteria</taxon>
        <taxon>Hyphomicrobiales</taxon>
        <taxon>Phyllobacteriaceae</taxon>
        <taxon>Chelativorans</taxon>
    </lineage>
</organism>
<evidence type="ECO:0000256" key="3">
    <source>
        <dbReference type="ARBA" id="ARBA00022475"/>
    </source>
</evidence>
<dbReference type="Pfam" id="PF00702">
    <property type="entry name" value="Hydrolase"/>
    <property type="match status" value="1"/>
</dbReference>
<dbReference type="InterPro" id="IPR045800">
    <property type="entry name" value="HMBD"/>
</dbReference>
<dbReference type="SFLD" id="SFLDS00003">
    <property type="entry name" value="Haloacid_Dehalogenase"/>
    <property type="match status" value="1"/>
</dbReference>
<dbReference type="HOGENOM" id="CLU_001771_11_3_5"/>
<dbReference type="InterPro" id="IPR023298">
    <property type="entry name" value="ATPase_P-typ_TM_dom_sf"/>
</dbReference>
<dbReference type="InterPro" id="IPR009078">
    <property type="entry name" value="Ferritin-like_SF"/>
</dbReference>
<dbReference type="Gene3D" id="1.10.620.20">
    <property type="entry name" value="Ribonucleotide Reductase, subunit A"/>
    <property type="match status" value="2"/>
</dbReference>
<dbReference type="Pfam" id="PF19335">
    <property type="entry name" value="HMBD"/>
    <property type="match status" value="1"/>
</dbReference>
<dbReference type="NCBIfam" id="TIGR01525">
    <property type="entry name" value="ATPase-IB_hvy"/>
    <property type="match status" value="1"/>
</dbReference>
<protein>
    <submittedName>
        <fullName evidence="14">Heavy metal translocating P-type ATPase</fullName>
    </submittedName>
</protein>
<dbReference type="PANTHER" id="PTHR43520">
    <property type="entry name" value="ATP7, ISOFORM B"/>
    <property type="match status" value="1"/>
</dbReference>
<gene>
    <name evidence="14" type="ordered locus">Meso_2667</name>
</gene>
<proteinExistence type="inferred from homology"/>
<dbReference type="InterPro" id="IPR036412">
    <property type="entry name" value="HAD-like_sf"/>
</dbReference>
<dbReference type="OrthoDB" id="9807843at2"/>
<dbReference type="Gene3D" id="3.40.1110.10">
    <property type="entry name" value="Calcium-transporting ATPase, cytoplasmic domain N"/>
    <property type="match status" value="1"/>
</dbReference>
<evidence type="ECO:0000256" key="1">
    <source>
        <dbReference type="ARBA" id="ARBA00004651"/>
    </source>
</evidence>
<evidence type="ECO:0000256" key="11">
    <source>
        <dbReference type="RuleBase" id="RU362081"/>
    </source>
</evidence>
<feature type="transmembrane region" description="Helical" evidence="11">
    <location>
        <begin position="475"/>
        <end position="498"/>
    </location>
</feature>
<reference evidence="14" key="1">
    <citation type="submission" date="2006-06" db="EMBL/GenBank/DDBJ databases">
        <title>Complete sequence of chromosome of Chelativorans sp. BNC1.</title>
        <authorList>
            <consortium name="US DOE Joint Genome Institute"/>
            <person name="Copeland A."/>
            <person name="Lucas S."/>
            <person name="Lapidus A."/>
            <person name="Barry K."/>
            <person name="Detter J.C."/>
            <person name="Glavina del Rio T."/>
            <person name="Hammon N."/>
            <person name="Israni S."/>
            <person name="Dalin E."/>
            <person name="Tice H."/>
            <person name="Pitluck S."/>
            <person name="Chertkov O."/>
            <person name="Brettin T."/>
            <person name="Bruce D."/>
            <person name="Han C."/>
            <person name="Tapia R."/>
            <person name="Gilna P."/>
            <person name="Schmutz J."/>
            <person name="Larimer F."/>
            <person name="Land M."/>
            <person name="Hauser L."/>
            <person name="Kyrpides N."/>
            <person name="Mikhailova N."/>
            <person name="Richardson P."/>
        </authorList>
    </citation>
    <scope>NUCLEOTIDE SEQUENCE</scope>
    <source>
        <strain evidence="14">BNC1</strain>
    </source>
</reference>
<dbReference type="STRING" id="266779.Meso_2667"/>
<dbReference type="GO" id="GO:0016887">
    <property type="term" value="F:ATP hydrolysis activity"/>
    <property type="evidence" value="ECO:0007669"/>
    <property type="project" value="InterPro"/>
</dbReference>
<feature type="domain" description="TRASH" evidence="13">
    <location>
        <begin position="87"/>
        <end position="125"/>
    </location>
</feature>
<dbReference type="GO" id="GO:0043682">
    <property type="term" value="F:P-type divalent copper transporter activity"/>
    <property type="evidence" value="ECO:0007669"/>
    <property type="project" value="TreeGrafter"/>
</dbReference>
<dbReference type="SFLD" id="SFLDF00027">
    <property type="entry name" value="p-type_atpase"/>
    <property type="match status" value="1"/>
</dbReference>
<dbReference type="PRINTS" id="PR00943">
    <property type="entry name" value="CUATPASE"/>
</dbReference>
<evidence type="ECO:0000256" key="12">
    <source>
        <dbReference type="SAM" id="MobiDB-lite"/>
    </source>
</evidence>
<feature type="transmembrane region" description="Helical" evidence="11">
    <location>
        <begin position="190"/>
        <end position="211"/>
    </location>
</feature>
<evidence type="ECO:0000256" key="10">
    <source>
        <dbReference type="ARBA" id="ARBA00023136"/>
    </source>
</evidence>
<evidence type="ECO:0000256" key="4">
    <source>
        <dbReference type="ARBA" id="ARBA00022692"/>
    </source>
</evidence>
<dbReference type="GO" id="GO:0005524">
    <property type="term" value="F:ATP binding"/>
    <property type="evidence" value="ECO:0007669"/>
    <property type="project" value="UniProtKB-UniRule"/>
</dbReference>
<keyword evidence="3 11" id="KW-1003">Cell membrane</keyword>
<dbReference type="NCBIfam" id="TIGR01494">
    <property type="entry name" value="ATPase_P-type"/>
    <property type="match status" value="1"/>
</dbReference>
<dbReference type="Gene3D" id="3.40.50.1000">
    <property type="entry name" value="HAD superfamily/HAD-like"/>
    <property type="match status" value="1"/>
</dbReference>
<dbReference type="InterPro" id="IPR023299">
    <property type="entry name" value="ATPase_P-typ_cyto_dom_N"/>
</dbReference>
<dbReference type="GO" id="GO:0016491">
    <property type="term" value="F:oxidoreductase activity"/>
    <property type="evidence" value="ECO:0007669"/>
    <property type="project" value="InterPro"/>
</dbReference>
<dbReference type="PANTHER" id="PTHR43520:SF8">
    <property type="entry name" value="P-TYPE CU(+) TRANSPORTER"/>
    <property type="match status" value="1"/>
</dbReference>
<feature type="transmembrane region" description="Helical" evidence="11">
    <location>
        <begin position="292"/>
        <end position="312"/>
    </location>
</feature>
<feature type="transmembrane region" description="Helical" evidence="11">
    <location>
        <begin position="819"/>
        <end position="838"/>
    </location>
</feature>
<dbReference type="AlphaFoldDB" id="Q11EY1"/>
<dbReference type="InterPro" id="IPR023214">
    <property type="entry name" value="HAD_sf"/>
</dbReference>
<dbReference type="InterPro" id="IPR008250">
    <property type="entry name" value="ATPase_P-typ_transduc_dom_A_sf"/>
</dbReference>
<feature type="region of interest" description="Disordered" evidence="12">
    <location>
        <begin position="1"/>
        <end position="32"/>
    </location>
</feature>
<dbReference type="Pfam" id="PF00122">
    <property type="entry name" value="E1-E2_ATPase"/>
    <property type="match status" value="1"/>
</dbReference>
<dbReference type="InterPro" id="IPR011017">
    <property type="entry name" value="TRASH_dom"/>
</dbReference>
<accession>Q11EY1</accession>
<dbReference type="PROSITE" id="PS00154">
    <property type="entry name" value="ATPASE_E1_E2"/>
    <property type="match status" value="1"/>
</dbReference>
<evidence type="ECO:0000256" key="9">
    <source>
        <dbReference type="ARBA" id="ARBA00022989"/>
    </source>
</evidence>
<comment type="subcellular location">
    <subcellularLocation>
        <location evidence="1">Cell membrane</location>
        <topology evidence="1">Multi-pass membrane protein</topology>
    </subcellularLocation>
</comment>
<dbReference type="SFLD" id="SFLDG00002">
    <property type="entry name" value="C1.7:_P-type_atpase_like"/>
    <property type="match status" value="1"/>
</dbReference>
<dbReference type="InterPro" id="IPR001757">
    <property type="entry name" value="P_typ_ATPase"/>
</dbReference>
<dbReference type="SUPFAM" id="SSF56784">
    <property type="entry name" value="HAD-like"/>
    <property type="match status" value="1"/>
</dbReference>
<evidence type="ECO:0000256" key="6">
    <source>
        <dbReference type="ARBA" id="ARBA00022741"/>
    </source>
</evidence>
<dbReference type="InterPro" id="IPR059000">
    <property type="entry name" value="ATPase_P-type_domA"/>
</dbReference>
<keyword evidence="6 11" id="KW-0547">Nucleotide-binding</keyword>
<dbReference type="PRINTS" id="PR00119">
    <property type="entry name" value="CATATPASE"/>
</dbReference>
<dbReference type="InterPro" id="IPR007029">
    <property type="entry name" value="YHS_dom"/>
</dbReference>
<dbReference type="eggNOG" id="COG2217">
    <property type="taxonomic scope" value="Bacteria"/>
</dbReference>
<keyword evidence="7 11" id="KW-0067">ATP-binding</keyword>
<feature type="compositionally biased region" description="Basic residues" evidence="12">
    <location>
        <begin position="1"/>
        <end position="11"/>
    </location>
</feature>
<evidence type="ECO:0000256" key="5">
    <source>
        <dbReference type="ARBA" id="ARBA00022723"/>
    </source>
</evidence>
<dbReference type="GO" id="GO:0005507">
    <property type="term" value="F:copper ion binding"/>
    <property type="evidence" value="ECO:0007669"/>
    <property type="project" value="TreeGrafter"/>
</dbReference>
<evidence type="ECO:0000256" key="7">
    <source>
        <dbReference type="ARBA" id="ARBA00022840"/>
    </source>
</evidence>
<feature type="transmembrane region" description="Helical" evidence="11">
    <location>
        <begin position="254"/>
        <end position="280"/>
    </location>
</feature>
<sequence>MKHDPHHGHGAHTHDHHNDSHTGQCCGSHPAQDPATEVIRDPVCGMTVDPKAGKPTAEYEGRNFHFCSQSCHDKFVKQPEEYLQATDPVCGMKVDRASAKHFMRHEGHGYYFCSGSCKAKFEAKPESYLGERPAPEPAPEGTLYTCPMHPEIIRDKPGSCPICGMALEPMGVPTGEEGPNPELVDFTRRLWVSAVLSIPLLLLAMGSMVGLPFRDWIGERTAVWLELALATPVVVWAAIPFFERGYQSIVNRSPNMWTLISIGVGTAYVYSVIATLFPGIFPHQFRGHGGTVPVYFEAAAVIVALVFLGQVLELRARERTGSAIRALLDLAPKTARRLNDDGSETDIPLEEVHSGDRLRVRPGESVPVDGTVIDGRSSVDESMITGEPVPVEKVEGDLLTGGTLNKNGSLIMRAEKVGKDTMLSQIVEMVAKAQRSRAPIQGLADRVSYYFVPTVVLVAIIAFFVWALFGPAPSMTFAIVSAVSVLIIACPCALGLATPMSIMTATGRGAQAGVLIKDAAALERFAKVDTLIIDKTGTLTEGKPRLTDMVPAGGVDPTELLSLAAGLEKGSEHPLAEAIVEGARKKGAALPDASDFEAATGKGVSGTVSGRKVALGNLSMMQDLSVDVAPLSARANELRTEGKTVMFVAADGKLFGLIAVADPIKESTAGAIRALHESGLRIIMATGDNERTAKAVALKLGIDEVRADMLPEGKNKLVDELRAGGAKVAMAGDGVNDAPALAAADVGIAMGTGADVAVESAGITLVKGDLNGIVRARTLAQATIRNIKQNLFFAFVYNALGVPIAAGVLYPLFGMLLSPMFAAAAMSLSSVSVIANALRLRGLGLK</sequence>
<dbReference type="GO" id="GO:0055070">
    <property type="term" value="P:copper ion homeostasis"/>
    <property type="evidence" value="ECO:0007669"/>
    <property type="project" value="TreeGrafter"/>
</dbReference>
<feature type="transmembrane region" description="Helical" evidence="11">
    <location>
        <begin position="447"/>
        <end position="469"/>
    </location>
</feature>
<dbReference type="GO" id="GO:0060003">
    <property type="term" value="P:copper ion export"/>
    <property type="evidence" value="ECO:0007669"/>
    <property type="project" value="UniProtKB-ARBA"/>
</dbReference>
<comment type="similarity">
    <text evidence="2 11">Belongs to the cation transport ATPase (P-type) (TC 3.A.3) family. Type IB subfamily.</text>
</comment>
<name>Q11EY1_CHESB</name>
<dbReference type="InterPro" id="IPR012348">
    <property type="entry name" value="RNR-like"/>
</dbReference>
<evidence type="ECO:0000259" key="13">
    <source>
        <dbReference type="SMART" id="SM00746"/>
    </source>
</evidence>
<dbReference type="NCBIfam" id="TIGR01511">
    <property type="entry name" value="ATPase-IB1_Cu"/>
    <property type="match status" value="1"/>
</dbReference>
<evidence type="ECO:0000313" key="14">
    <source>
        <dbReference type="EMBL" id="ABG64044.1"/>
    </source>
</evidence>
<dbReference type="FunFam" id="2.70.150.10:FF:000020">
    <property type="entry name" value="Copper-exporting P-type ATPase A"/>
    <property type="match status" value="1"/>
</dbReference>
<keyword evidence="8" id="KW-1278">Translocase</keyword>
<dbReference type="InterPro" id="IPR018303">
    <property type="entry name" value="ATPase_P-typ_P_site"/>
</dbReference>
<keyword evidence="5 11" id="KW-0479">Metal-binding</keyword>
<keyword evidence="4 11" id="KW-0812">Transmembrane</keyword>
<feature type="domain" description="TRASH" evidence="13">
    <location>
        <begin position="41"/>
        <end position="79"/>
    </location>
</feature>
<dbReference type="CDD" id="cd02094">
    <property type="entry name" value="P-type_ATPase_Cu-like"/>
    <property type="match status" value="1"/>
</dbReference>
<keyword evidence="9 11" id="KW-1133">Transmembrane helix</keyword>
<dbReference type="SMART" id="SM00746">
    <property type="entry name" value="TRASH"/>
    <property type="match status" value="2"/>
</dbReference>
<keyword evidence="10 11" id="KW-0472">Membrane</keyword>
<evidence type="ECO:0000256" key="8">
    <source>
        <dbReference type="ARBA" id="ARBA00022967"/>
    </source>
</evidence>
<dbReference type="KEGG" id="mes:Meso_2667"/>